<dbReference type="RefSeq" id="XP_007402370.1">
    <property type="nucleotide sequence ID" value="XM_007402308.1"/>
</dbReference>
<dbReference type="Proteomes" id="UP000008370">
    <property type="component" value="Unassembled WGS sequence"/>
</dbReference>
<dbReference type="HOGENOM" id="CLU_1147521_0_0_1"/>
<evidence type="ECO:0008006" key="3">
    <source>
        <dbReference type="Google" id="ProtNLM"/>
    </source>
</evidence>
<protein>
    <recommendedName>
        <fullName evidence="3">Glycosyltransferase family 25 protein</fullName>
    </recommendedName>
</protein>
<keyword evidence="2" id="KW-1185">Reference proteome</keyword>
<dbReference type="KEGG" id="pco:PHACADRAFT_202040"/>
<accession>K5WFV1</accession>
<dbReference type="AlphaFoldDB" id="K5WFV1"/>
<sequence length="242" mass="26349">MHPPTNRPPSHYAHLSDALHHAYHFKHEWIMVVEDDFAVCGAWGMEGIVRVLLELGSSLIDSADADVLHRSGIVDDSWKAGEKRHAQWRGAFVGTGGSGLILHHTLLPTVIRLLELVAGLSESGTPLPRTPPDVLVQQCLSGEIALCTAVANPTISPKYSHSQKEEFERSPYPTLLPIAPTLGLPPLVTPFAPPAFLISSRLLMSHTGHALSTGNRFYLEGQWACGWRQPMLGNRGVSVVVV</sequence>
<name>K5WFV1_PHACS</name>
<evidence type="ECO:0000313" key="2">
    <source>
        <dbReference type="Proteomes" id="UP000008370"/>
    </source>
</evidence>
<dbReference type="STRING" id="650164.K5WFV1"/>
<proteinExistence type="predicted"/>
<dbReference type="GeneID" id="18911778"/>
<reference evidence="1 2" key="1">
    <citation type="journal article" date="2012" name="BMC Genomics">
        <title>Comparative genomics of the white-rot fungi, Phanerochaete carnosa and P. chrysosporium, to elucidate the genetic basis of the distinct wood types they colonize.</title>
        <authorList>
            <person name="Suzuki H."/>
            <person name="MacDonald J."/>
            <person name="Syed K."/>
            <person name="Salamov A."/>
            <person name="Hori C."/>
            <person name="Aerts A."/>
            <person name="Henrissat B."/>
            <person name="Wiebenga A."/>
            <person name="vanKuyk P.A."/>
            <person name="Barry K."/>
            <person name="Lindquist E."/>
            <person name="LaButti K."/>
            <person name="Lapidus A."/>
            <person name="Lucas S."/>
            <person name="Coutinho P."/>
            <person name="Gong Y."/>
            <person name="Samejima M."/>
            <person name="Mahadevan R."/>
            <person name="Abou-Zaid M."/>
            <person name="de Vries R.P."/>
            <person name="Igarashi K."/>
            <person name="Yadav J.S."/>
            <person name="Grigoriev I.V."/>
            <person name="Master E.R."/>
        </authorList>
    </citation>
    <scope>NUCLEOTIDE SEQUENCE [LARGE SCALE GENOMIC DNA]</scope>
    <source>
        <strain evidence="1 2">HHB-10118-sp</strain>
    </source>
</reference>
<dbReference type="InParanoid" id="K5WFV1"/>
<organism evidence="1 2">
    <name type="scientific">Phanerochaete carnosa (strain HHB-10118-sp)</name>
    <name type="common">White-rot fungus</name>
    <name type="synonym">Peniophora carnosa</name>
    <dbReference type="NCBI Taxonomy" id="650164"/>
    <lineage>
        <taxon>Eukaryota</taxon>
        <taxon>Fungi</taxon>
        <taxon>Dikarya</taxon>
        <taxon>Basidiomycota</taxon>
        <taxon>Agaricomycotina</taxon>
        <taxon>Agaricomycetes</taxon>
        <taxon>Polyporales</taxon>
        <taxon>Phanerochaetaceae</taxon>
        <taxon>Phanerochaete</taxon>
    </lineage>
</organism>
<dbReference type="EMBL" id="JH930562">
    <property type="protein sequence ID" value="EKM49077.1"/>
    <property type="molecule type" value="Genomic_DNA"/>
</dbReference>
<evidence type="ECO:0000313" key="1">
    <source>
        <dbReference type="EMBL" id="EKM49077.1"/>
    </source>
</evidence>
<gene>
    <name evidence="1" type="ORF">PHACADRAFT_202040</name>
</gene>
<dbReference type="OrthoDB" id="3339358at2759"/>